<dbReference type="GO" id="GO:0008270">
    <property type="term" value="F:zinc ion binding"/>
    <property type="evidence" value="ECO:0007669"/>
    <property type="project" value="UniProtKB-KW"/>
</dbReference>
<dbReference type="InterPro" id="IPR012337">
    <property type="entry name" value="RNaseH-like_sf"/>
</dbReference>
<feature type="compositionally biased region" description="Basic residues" evidence="6">
    <location>
        <begin position="209"/>
        <end position="219"/>
    </location>
</feature>
<evidence type="ECO:0000256" key="6">
    <source>
        <dbReference type="SAM" id="MobiDB-lite"/>
    </source>
</evidence>
<organism evidence="9 10">
    <name type="scientific">Rhynchospora pubera</name>
    <dbReference type="NCBI Taxonomy" id="906938"/>
    <lineage>
        <taxon>Eukaryota</taxon>
        <taxon>Viridiplantae</taxon>
        <taxon>Streptophyta</taxon>
        <taxon>Embryophyta</taxon>
        <taxon>Tracheophyta</taxon>
        <taxon>Spermatophyta</taxon>
        <taxon>Magnoliopsida</taxon>
        <taxon>Liliopsida</taxon>
        <taxon>Poales</taxon>
        <taxon>Cyperaceae</taxon>
        <taxon>Cyperoideae</taxon>
        <taxon>Rhynchosporeae</taxon>
        <taxon>Rhynchospora</taxon>
    </lineage>
</organism>
<dbReference type="InterPro" id="IPR025724">
    <property type="entry name" value="GAG-pre-integrase_dom"/>
</dbReference>
<dbReference type="Pfam" id="PF14223">
    <property type="entry name" value="Retrotran_gag_2"/>
    <property type="match status" value="1"/>
</dbReference>
<dbReference type="Pfam" id="PF00665">
    <property type="entry name" value="rve"/>
    <property type="match status" value="1"/>
</dbReference>
<dbReference type="Pfam" id="PF07727">
    <property type="entry name" value="RVT_2"/>
    <property type="match status" value="1"/>
</dbReference>
<dbReference type="SUPFAM" id="SSF56672">
    <property type="entry name" value="DNA/RNA polymerases"/>
    <property type="match status" value="1"/>
</dbReference>
<dbReference type="InterPro" id="IPR001584">
    <property type="entry name" value="Integrase_cat-core"/>
</dbReference>
<evidence type="ECO:0000256" key="4">
    <source>
        <dbReference type="ARBA" id="ARBA00022801"/>
    </source>
</evidence>
<dbReference type="InterPro" id="IPR036875">
    <property type="entry name" value="Znf_CCHC_sf"/>
</dbReference>
<reference evidence="9" key="1">
    <citation type="submission" date="2022-08" db="EMBL/GenBank/DDBJ databases">
        <authorList>
            <person name="Marques A."/>
        </authorList>
    </citation>
    <scope>NUCLEOTIDE SEQUENCE</scope>
    <source>
        <strain evidence="9">RhyPub2mFocal</strain>
        <tissue evidence="9">Leaves</tissue>
    </source>
</reference>
<dbReference type="GO" id="GO:0004190">
    <property type="term" value="F:aspartic-type endopeptidase activity"/>
    <property type="evidence" value="ECO:0007669"/>
    <property type="project" value="UniProtKB-KW"/>
</dbReference>
<accession>A0AAV8BP41</accession>
<proteinExistence type="predicted"/>
<evidence type="ECO:0000256" key="1">
    <source>
        <dbReference type="ARBA" id="ARBA00022670"/>
    </source>
</evidence>
<dbReference type="Pfam" id="PF13976">
    <property type="entry name" value="gag_pre-integrs"/>
    <property type="match status" value="1"/>
</dbReference>
<feature type="region of interest" description="Disordered" evidence="6">
    <location>
        <begin position="186"/>
        <end position="259"/>
    </location>
</feature>
<evidence type="ECO:0000256" key="2">
    <source>
        <dbReference type="ARBA" id="ARBA00022723"/>
    </source>
</evidence>
<dbReference type="CDD" id="cd09272">
    <property type="entry name" value="RNase_HI_RT_Ty1"/>
    <property type="match status" value="1"/>
</dbReference>
<evidence type="ECO:0000313" key="9">
    <source>
        <dbReference type="EMBL" id="KAJ4744873.1"/>
    </source>
</evidence>
<dbReference type="InterPro" id="IPR001878">
    <property type="entry name" value="Znf_CCHC"/>
</dbReference>
<gene>
    <name evidence="9" type="ORF">LUZ62_001269</name>
</gene>
<protein>
    <submittedName>
        <fullName evidence="9">Transposon Ty1-NL2 Gag-Pol polyprotein</fullName>
    </submittedName>
</protein>
<feature type="compositionally biased region" description="Basic and acidic residues" evidence="6">
    <location>
        <begin position="236"/>
        <end position="251"/>
    </location>
</feature>
<dbReference type="Gene3D" id="4.10.60.10">
    <property type="entry name" value="Zinc finger, CCHC-type"/>
    <property type="match status" value="1"/>
</dbReference>
<evidence type="ECO:0000259" key="8">
    <source>
        <dbReference type="PROSITE" id="PS50994"/>
    </source>
</evidence>
<evidence type="ECO:0000256" key="5">
    <source>
        <dbReference type="PROSITE-ProRule" id="PRU00047"/>
    </source>
</evidence>
<dbReference type="InterPro" id="IPR043502">
    <property type="entry name" value="DNA/RNA_pol_sf"/>
</dbReference>
<evidence type="ECO:0000313" key="10">
    <source>
        <dbReference type="Proteomes" id="UP001140206"/>
    </source>
</evidence>
<keyword evidence="10" id="KW-1185">Reference proteome</keyword>
<feature type="region of interest" description="Disordered" evidence="6">
    <location>
        <begin position="668"/>
        <end position="691"/>
    </location>
</feature>
<dbReference type="EMBL" id="JAMFTS010000011">
    <property type="protein sequence ID" value="KAJ4744873.1"/>
    <property type="molecule type" value="Genomic_DNA"/>
</dbReference>
<dbReference type="PROSITE" id="PS50158">
    <property type="entry name" value="ZF_CCHC"/>
    <property type="match status" value="1"/>
</dbReference>
<dbReference type="Proteomes" id="UP001140206">
    <property type="component" value="Unassembled WGS sequence"/>
</dbReference>
<dbReference type="SUPFAM" id="SSF57756">
    <property type="entry name" value="Retrovirus zinc finger-like domains"/>
    <property type="match status" value="1"/>
</dbReference>
<dbReference type="PROSITE" id="PS50994">
    <property type="entry name" value="INTEGRASE"/>
    <property type="match status" value="1"/>
</dbReference>
<name>A0AAV8BP41_9POAL</name>
<sequence length="1236" mass="138850">MEDDKVHVKVFNGKHFSFWKFQITNMLHAKELEDTLEEAKPTDMDEKVWTKKNRQALGLVLNTLSIDVASHIMDQTTIHGLMKRLAELYVTTSSSNKLHLLRRLFHLKMAEGTLVTEHLGEFNLIVSELKATGGLLDDELLAHCLLLSMPDSWSTVIDVICGNSKVTLDLVRDRLVNEEIRRRERGDATGAALSVERGRKSQKGGNNHARSKSRGKGGSRAKSESKCWNCGKSGHMKRDCKAPRKAKREDESNSVNAAAGDDSGDALVLCVDSPIESWVLDSGASFHSTSCKELIKNFVAGQYGTVYLADGKPLSITGKGDVHIKSDNGYKWALHDVRYIPGLKKNLISVGQLDKEGFRIIFGEGSWKIVKEALVVARGTKTSTLYLINSSVPLVAVAGAKADPNLWHKRLGHMSDKGMKVLASKELLPTMKSVEIDFCEDCVFGKQKRVSFSKVGRERKEKKLELVHTDVWGPAPVQSHSGSLYYVTFIDDSTRKVWVYFLKHKSDVFGVFKKWKAEVENESGCKLKSLRSDNGGEYDGANFKGFCAEHGVKLVRTVPNRPQQNGIAERMNRTLNKRARAMRLHAGLPKVFWAEAINTAAYLINRSPSMALGLELPQEKWSGKKVSLSHLKTFGSKDATFNENELYKERSKSHVEEVRNVAIEIPKSDDDATELADDAADVPEEEHDPQVPVLRRSTRIRRPNPRYTSSLSYLLLTDSGEPEDYKEAIESGDAVKWEQAMMEEFESLEKNKTWDLTKLPEGKRALQSKWVFRVKDEVDGSKRYKARLVVKGFMQKKGIDYTEVFSPVVKLTTIRMVLGFVATENLHLEQLDVKTTFLHGDLEEEIYMVQPEGFEIRGKEGLVCKLKKSLYGLKQAPRQWYKKFDKFMCDHAFKRSGMDHCCYFRYFGTSFVILLLYVDDMLIARNSMKEINNLKQELAKEFEMKDLGPASQILGMRISRDRAAGTLILSQEKYINKVLERFRVQDAKPRCTPLGGQLKLSKAQAPKTDEERDHMAAVPYASAIGSLMYAMVCTRPDISQAVGVLSRFMANPGMAHWEAVKWLLRYLKGTSSMALCFKKSSVGLEGFVDADLGGDMDNRKSTSGYVFTWGGTAISWMSRLQKCVALSTTEAEYVAISEAGKEMVWLLGFLKEIGKDQGCGALHTDSQSALYLAKNPVFHSRTKHIQLKYHYIREVIEDGTLSLKKIVGAENPADMLTKVVTTEKLRLCCTSVGLVH</sequence>
<dbReference type="GO" id="GO:0006508">
    <property type="term" value="P:proteolysis"/>
    <property type="evidence" value="ECO:0007669"/>
    <property type="project" value="UniProtKB-KW"/>
</dbReference>
<dbReference type="Pfam" id="PF22936">
    <property type="entry name" value="Pol_BBD"/>
    <property type="match status" value="1"/>
</dbReference>
<evidence type="ECO:0000259" key="7">
    <source>
        <dbReference type="PROSITE" id="PS50158"/>
    </source>
</evidence>
<comment type="caution">
    <text evidence="9">The sequence shown here is derived from an EMBL/GenBank/DDBJ whole genome shotgun (WGS) entry which is preliminary data.</text>
</comment>
<dbReference type="InterPro" id="IPR039537">
    <property type="entry name" value="Retrotran_Ty1/copia-like"/>
</dbReference>
<dbReference type="Gene3D" id="3.30.420.10">
    <property type="entry name" value="Ribonuclease H-like superfamily/Ribonuclease H"/>
    <property type="match status" value="1"/>
</dbReference>
<keyword evidence="5" id="KW-0862">Zinc</keyword>
<keyword evidence="4" id="KW-0378">Hydrolase</keyword>
<keyword evidence="3" id="KW-0064">Aspartyl protease</keyword>
<dbReference type="SMART" id="SM00343">
    <property type="entry name" value="ZnF_C2HC"/>
    <property type="match status" value="1"/>
</dbReference>
<dbReference type="AlphaFoldDB" id="A0AAV8BP41"/>
<dbReference type="Pfam" id="PF00098">
    <property type="entry name" value="zf-CCHC"/>
    <property type="match status" value="1"/>
</dbReference>
<dbReference type="PANTHER" id="PTHR42648">
    <property type="entry name" value="TRANSPOSASE, PUTATIVE-RELATED"/>
    <property type="match status" value="1"/>
</dbReference>
<dbReference type="GO" id="GO:0003676">
    <property type="term" value="F:nucleic acid binding"/>
    <property type="evidence" value="ECO:0007669"/>
    <property type="project" value="InterPro"/>
</dbReference>
<dbReference type="SUPFAM" id="SSF53098">
    <property type="entry name" value="Ribonuclease H-like"/>
    <property type="match status" value="1"/>
</dbReference>
<keyword evidence="2" id="KW-0479">Metal-binding</keyword>
<feature type="compositionally biased region" description="Acidic residues" evidence="6">
    <location>
        <begin position="671"/>
        <end position="687"/>
    </location>
</feature>
<dbReference type="GO" id="GO:0015074">
    <property type="term" value="P:DNA integration"/>
    <property type="evidence" value="ECO:0007669"/>
    <property type="project" value="InterPro"/>
</dbReference>
<dbReference type="PANTHER" id="PTHR42648:SF28">
    <property type="entry name" value="TRANSPOSON-ENCODED PROTEIN WITH RIBONUCLEASE H-LIKE AND RETROVIRUS ZINC FINGER-LIKE DOMAINS"/>
    <property type="match status" value="1"/>
</dbReference>
<feature type="domain" description="CCHC-type" evidence="7">
    <location>
        <begin position="226"/>
        <end position="241"/>
    </location>
</feature>
<keyword evidence="1" id="KW-0645">Protease</keyword>
<keyword evidence="5" id="KW-0863">Zinc-finger</keyword>
<dbReference type="InterPro" id="IPR054722">
    <property type="entry name" value="PolX-like_BBD"/>
</dbReference>
<feature type="domain" description="Integrase catalytic" evidence="8">
    <location>
        <begin position="459"/>
        <end position="625"/>
    </location>
</feature>
<evidence type="ECO:0000256" key="3">
    <source>
        <dbReference type="ARBA" id="ARBA00022750"/>
    </source>
</evidence>
<dbReference type="InterPro" id="IPR013103">
    <property type="entry name" value="RVT_2"/>
</dbReference>
<dbReference type="InterPro" id="IPR036397">
    <property type="entry name" value="RNaseH_sf"/>
</dbReference>